<feature type="region of interest" description="Disordered" evidence="1">
    <location>
        <begin position="659"/>
        <end position="696"/>
    </location>
</feature>
<dbReference type="InterPro" id="IPR013087">
    <property type="entry name" value="Znf_C2H2_type"/>
</dbReference>
<evidence type="ECO:0000313" key="3">
    <source>
        <dbReference type="EMBL" id="KAF5404298.1"/>
    </source>
</evidence>
<evidence type="ECO:0000256" key="1">
    <source>
        <dbReference type="SAM" id="MobiDB-lite"/>
    </source>
</evidence>
<gene>
    <name evidence="3" type="ORF">PHET_01361</name>
</gene>
<sequence>MSDYNTILPAITLKRKTIGSSANIPDVGANSLVTGGAESKQGLMPENKPEDKIPLLTENAEMSDFSENRTQQQVDTVAECTTKLQLRAELSEVVGYVDKRLKQLPIENDERMALRGIFTEVLHEATDIPVERTNEIKNFLVPEYRASDELLQVTLLEHADALQKSLRGMRQLSPVELYNLVSTRRATNARSTISRIRKLTVDRKAALVRWQALQRSQTAMGTAHVRYYPPKKDRGYSCYFCWQGFDTVIKLHAHLLTQKHICLDLAQGYNKMIRKHITKSRIISQANNSNNGNDNQTLETTHQLVTTKNQNVKSITTQSKHTFGLQQLGPGQNTTLPYLQCMYCGGWLTHIVAERHQCFQEMEEYLTKEIQHMNLHGSPFVCLLCHGRVYDTPAQLQLHLVASHGAHEDLTRCALCEVALCPQAVRSQKSTHLLTVVYHRHLADQHLPSLLLAERLFYMGFAVGCNSVESNAPNDNMPYRAYRCVFLQDLPAGEGPQFPFPHWLRETLGSELGERTPRSESGRLSMGFVHTVDRRPSRLRAYRTALVSPLVIHEQAILSCPKNVSSELTSSCVYCDVGRSGGLGNIAQLTAHVLCVHSGNPFTISGLRQLVHAKHALKKAEERRIPFEQAYNTVEKWVAYTKWRETESMLQAKKEFLKVPSNNNTNTNNSKSVENEDRLGSIRHKSSVADHLGGSSRLSESAIKKVPYESNRTSKIDTQSFLSEPDSQKTTRKQRSINSTNHRGTLTQLDAIHQTILRPRMVKLGKNCQTILKDLRNTLDKAAAEQKNYCRACLCGPMCTVRDLTNHVRDLHYRFLEARLVQLRRSGTFAGLIDPLKTCFQCYTILDDQLAFQVHMVVMHGSRYPLVCGLCNDPLIGLEVGVDFNELCLKIFTEAGVSVASEKWAKACTPDRTWTTRNNTKNTERKSQGAKEFEQFDESVRNVLEIEELRAIRSCVKANLAVLTYSPQLVFRAMEMHESRHRELIRKRYGNEITVHEKVKLETMLDIQQMCIFQGVGQTMTDQYREIFLRNGERHERQIELEPCRFDTEIWKPYTDGIKMLAPTDVMNRKTEKRPSRTVLPEHLKNTLAAFRANQHSDE</sequence>
<dbReference type="Proteomes" id="UP000748531">
    <property type="component" value="Unassembled WGS sequence"/>
</dbReference>
<evidence type="ECO:0000259" key="2">
    <source>
        <dbReference type="PROSITE" id="PS00028"/>
    </source>
</evidence>
<dbReference type="OrthoDB" id="6253480at2759"/>
<dbReference type="AlphaFoldDB" id="A0A8J4SQV4"/>
<proteinExistence type="predicted"/>
<comment type="caution">
    <text evidence="3">The sequence shown here is derived from an EMBL/GenBank/DDBJ whole genome shotgun (WGS) entry which is preliminary data.</text>
</comment>
<feature type="region of interest" description="Disordered" evidence="1">
    <location>
        <begin position="714"/>
        <end position="741"/>
    </location>
</feature>
<protein>
    <recommendedName>
        <fullName evidence="2">C2H2-type domain-containing protein</fullName>
    </recommendedName>
</protein>
<name>A0A8J4SQV4_9TREM</name>
<dbReference type="SMART" id="SM00355">
    <property type="entry name" value="ZnF_C2H2"/>
    <property type="match status" value="4"/>
</dbReference>
<dbReference type="PROSITE" id="PS00028">
    <property type="entry name" value="ZINC_FINGER_C2H2_1"/>
    <property type="match status" value="1"/>
</dbReference>
<reference evidence="3" key="1">
    <citation type="submission" date="2019-05" db="EMBL/GenBank/DDBJ databases">
        <title>Annotation for the trematode Paragonimus heterotremus.</title>
        <authorList>
            <person name="Choi Y.-J."/>
        </authorList>
    </citation>
    <scope>NUCLEOTIDE SEQUENCE</scope>
    <source>
        <strain evidence="3">LC</strain>
    </source>
</reference>
<dbReference type="EMBL" id="LUCH01000796">
    <property type="protein sequence ID" value="KAF5404298.1"/>
    <property type="molecule type" value="Genomic_DNA"/>
</dbReference>
<organism evidence="3 4">
    <name type="scientific">Paragonimus heterotremus</name>
    <dbReference type="NCBI Taxonomy" id="100268"/>
    <lineage>
        <taxon>Eukaryota</taxon>
        <taxon>Metazoa</taxon>
        <taxon>Spiralia</taxon>
        <taxon>Lophotrochozoa</taxon>
        <taxon>Platyhelminthes</taxon>
        <taxon>Trematoda</taxon>
        <taxon>Digenea</taxon>
        <taxon>Plagiorchiida</taxon>
        <taxon>Troglotremata</taxon>
        <taxon>Troglotrematidae</taxon>
        <taxon>Paragonimus</taxon>
    </lineage>
</organism>
<evidence type="ECO:0000313" key="4">
    <source>
        <dbReference type="Proteomes" id="UP000748531"/>
    </source>
</evidence>
<keyword evidence="4" id="KW-1185">Reference proteome</keyword>
<feature type="domain" description="C2H2-type" evidence="2">
    <location>
        <begin position="238"/>
        <end position="260"/>
    </location>
</feature>
<accession>A0A8J4SQV4</accession>